<reference evidence="1" key="1">
    <citation type="submission" date="2020-12" db="EMBL/GenBank/DDBJ databases">
        <title>Bacterial novel species Mucilaginibacter sp. SD-g isolated from soil.</title>
        <authorList>
            <person name="Jung H.-Y."/>
        </authorList>
    </citation>
    <scope>NUCLEOTIDE SEQUENCE</scope>
    <source>
        <strain evidence="1">SD-g</strain>
    </source>
</reference>
<organism evidence="1 2">
    <name type="scientific">Mucilaginibacter segetis</name>
    <dbReference type="NCBI Taxonomy" id="2793071"/>
    <lineage>
        <taxon>Bacteria</taxon>
        <taxon>Pseudomonadati</taxon>
        <taxon>Bacteroidota</taxon>
        <taxon>Sphingobacteriia</taxon>
        <taxon>Sphingobacteriales</taxon>
        <taxon>Sphingobacteriaceae</taxon>
        <taxon>Mucilaginibacter</taxon>
    </lineage>
</organism>
<dbReference type="InterPro" id="IPR058074">
    <property type="entry name" value="Bacteriocin-like"/>
</dbReference>
<name>A0A934PU09_9SPHI</name>
<dbReference type="EMBL" id="JAEHFW010000001">
    <property type="protein sequence ID" value="MBK0379576.1"/>
    <property type="molecule type" value="Genomic_DNA"/>
</dbReference>
<proteinExistence type="predicted"/>
<dbReference type="RefSeq" id="WP_200066051.1">
    <property type="nucleotide sequence ID" value="NZ_JAEHFW010000001.1"/>
</dbReference>
<dbReference type="AlphaFoldDB" id="A0A934PU09"/>
<evidence type="ECO:0000313" key="1">
    <source>
        <dbReference type="EMBL" id="MBK0379576.1"/>
    </source>
</evidence>
<keyword evidence="2" id="KW-1185">Reference proteome</keyword>
<comment type="caution">
    <text evidence="1">The sequence shown here is derived from an EMBL/GenBank/DDBJ whole genome shotgun (WGS) entry which is preliminary data.</text>
</comment>
<dbReference type="Proteomes" id="UP000613193">
    <property type="component" value="Unassembled WGS sequence"/>
</dbReference>
<sequence>MKNLKQLSRSEMKKINGGLPPVCNPDNSCTVEYLGALLFANCSTTINGGCICSRDFNGTIIYGDTTYCSSPVS</sequence>
<gene>
    <name evidence="1" type="ORF">I5M19_09670</name>
</gene>
<evidence type="ECO:0000313" key="2">
    <source>
        <dbReference type="Proteomes" id="UP000613193"/>
    </source>
</evidence>
<accession>A0A934PU09</accession>
<evidence type="ECO:0008006" key="3">
    <source>
        <dbReference type="Google" id="ProtNLM"/>
    </source>
</evidence>
<dbReference type="NCBIfam" id="NF047798">
    <property type="entry name" value="leader_Chryseo"/>
    <property type="match status" value="1"/>
</dbReference>
<protein>
    <recommendedName>
        <fullName evidence="3">Bacteriocin-type signal sequence-containing protein</fullName>
    </recommendedName>
</protein>